<dbReference type="HOGENOM" id="CLU_2916997_0_0_0"/>
<keyword evidence="2" id="KW-1185">Reference proteome</keyword>
<organism evidence="1 2">
    <name type="scientific">Leptospirillum ferriphilum YSK</name>
    <dbReference type="NCBI Taxonomy" id="1441628"/>
    <lineage>
        <taxon>Bacteria</taxon>
        <taxon>Pseudomonadati</taxon>
        <taxon>Nitrospirota</taxon>
        <taxon>Nitrospiria</taxon>
        <taxon>Nitrospirales</taxon>
        <taxon>Nitrospiraceae</taxon>
        <taxon>Leptospirillum</taxon>
    </lineage>
</organism>
<name>A0A059XWF7_9BACT</name>
<gene>
    <name evidence="1" type="ORF">Y981_01720</name>
</gene>
<dbReference type="Proteomes" id="UP000027059">
    <property type="component" value="Chromosome"/>
</dbReference>
<evidence type="ECO:0000313" key="2">
    <source>
        <dbReference type="Proteomes" id="UP000027059"/>
    </source>
</evidence>
<reference evidence="1 2" key="2">
    <citation type="journal article" date="2015" name="Biomed. Res. Int.">
        <title>Effects of Arsenite Resistance on the Growth and Functional Gene Expression of Leptospirillum ferriphilum and Acidithiobacillus thiooxidans in Pure Culture and Coculture.</title>
        <authorList>
            <person name="Jiang H."/>
            <person name="Liang Y."/>
            <person name="Yin H."/>
            <person name="Xiao Y."/>
            <person name="Guo X."/>
            <person name="Xu Y."/>
            <person name="Hu Q."/>
            <person name="Liu H."/>
            <person name="Liu X."/>
        </authorList>
    </citation>
    <scope>NUCLEOTIDE SEQUENCE [LARGE SCALE GENOMIC DNA]</scope>
    <source>
        <strain evidence="1 2">YSK</strain>
    </source>
</reference>
<dbReference type="AlphaFoldDB" id="A0A059XWF7"/>
<proteinExistence type="predicted"/>
<accession>A0A059XWF7</accession>
<protein>
    <submittedName>
        <fullName evidence="1">Uncharacterized protein</fullName>
    </submittedName>
</protein>
<dbReference type="KEGG" id="lfp:Y981_01720"/>
<reference evidence="2" key="1">
    <citation type="submission" date="2014-02" db="EMBL/GenBank/DDBJ databases">
        <title>Complete genome sequence and comparative genomic analysis of the nitrogen-fixing bacterium Leptospirillum ferriphilum YSK.</title>
        <authorList>
            <person name="Guo X."/>
            <person name="Yin H."/>
            <person name="Liang Y."/>
            <person name="Hu Q."/>
            <person name="Ma L."/>
            <person name="Xiao Y."/>
            <person name="Zhang X."/>
            <person name="Qiu G."/>
            <person name="Liu X."/>
        </authorList>
    </citation>
    <scope>NUCLEOTIDE SEQUENCE [LARGE SCALE GENOMIC DNA]</scope>
    <source>
        <strain evidence="2">YSK</strain>
    </source>
</reference>
<sequence length="61" mass="6967">MDRKAGQDVVFRPEVFFEPFSVEVLFCSGRENKEGPVPSVGRTRTEANPYVILRHVEKPAF</sequence>
<dbReference type="EMBL" id="CP007243">
    <property type="protein sequence ID" value="AIA31440.1"/>
    <property type="molecule type" value="Genomic_DNA"/>
</dbReference>
<evidence type="ECO:0000313" key="1">
    <source>
        <dbReference type="EMBL" id="AIA31440.1"/>
    </source>
</evidence>